<protein>
    <submittedName>
        <fullName evidence="1">Uncharacterized protein</fullName>
    </submittedName>
</protein>
<accession>A0A7X3KRQ4</accession>
<dbReference type="Proteomes" id="UP000461288">
    <property type="component" value="Unassembled WGS sequence"/>
</dbReference>
<sequence length="80" mass="8937">MSETNTDTARLDFILAKYRKVVCERLSTGNLAFYVEEGFMADRCYSWIILSGDASPNAEKRAAAQRRAIDIAMQEAQADA</sequence>
<dbReference type="AlphaFoldDB" id="A0A7X3KRQ4"/>
<dbReference type="RefSeq" id="WP_160479544.1">
    <property type="nucleotide sequence ID" value="NZ_WTFN01000003.1"/>
</dbReference>
<proteinExistence type="predicted"/>
<evidence type="ECO:0000313" key="1">
    <source>
        <dbReference type="EMBL" id="MWK54666.1"/>
    </source>
</evidence>
<comment type="caution">
    <text evidence="1">The sequence shown here is derived from an EMBL/GenBank/DDBJ whole genome shotgun (WGS) entry which is preliminary data.</text>
</comment>
<organism evidence="1 2">
    <name type="scientific">Metapseudomonas otitidis</name>
    <dbReference type="NCBI Taxonomy" id="319939"/>
    <lineage>
        <taxon>Bacteria</taxon>
        <taxon>Pseudomonadati</taxon>
        <taxon>Pseudomonadota</taxon>
        <taxon>Gammaproteobacteria</taxon>
        <taxon>Pseudomonadales</taxon>
        <taxon>Pseudomonadaceae</taxon>
        <taxon>Metapseudomonas</taxon>
    </lineage>
</organism>
<dbReference type="EMBL" id="WTFN01000003">
    <property type="protein sequence ID" value="MWK54666.1"/>
    <property type="molecule type" value="Genomic_DNA"/>
</dbReference>
<gene>
    <name evidence="1" type="ORF">GO594_01630</name>
</gene>
<evidence type="ECO:0000313" key="2">
    <source>
        <dbReference type="Proteomes" id="UP000461288"/>
    </source>
</evidence>
<reference evidence="1 2" key="1">
    <citation type="submission" date="2019-12" db="EMBL/GenBank/DDBJ databases">
        <title>Draft genome sequence of Pseudomonas otitidis recovered from a chicken carcass.</title>
        <authorList>
            <person name="Vieira T.R."/>
            <person name="Oliviera E.F.C."/>
            <person name="Silva N.M.V."/>
            <person name="Sambrano G.E."/>
            <person name="Cibulski S.P."/>
            <person name="Cardoso M.R.I."/>
        </authorList>
    </citation>
    <scope>NUCLEOTIDE SEQUENCE [LARGE SCALE GENOMIC DNA]</scope>
    <source>
        <strain evidence="1 2">25_K</strain>
    </source>
</reference>
<name>A0A7X3KRQ4_9GAMM</name>